<dbReference type="SMART" id="SM01007">
    <property type="entry name" value="Aldolase_II"/>
    <property type="match status" value="1"/>
</dbReference>
<evidence type="ECO:0000256" key="2">
    <source>
        <dbReference type="ARBA" id="ARBA00023002"/>
    </source>
</evidence>
<accession>A0A231V3K4</accession>
<dbReference type="Proteomes" id="UP000215405">
    <property type="component" value="Unassembled WGS sequence"/>
</dbReference>
<keyword evidence="5" id="KW-1185">Reference proteome</keyword>
<reference evidence="5" key="1">
    <citation type="journal article" date="2017" name="Int. J. Syst. Evol. Microbiol.">
        <title>Notoacmeibacter marinus gen. nov., sp. nov., isolated from the gut of a limpet and proposal of Notoacmeibacteraceae fam. nov. in the order Rhizobiales of the class Alphaproteobacteria.</title>
        <authorList>
            <person name="Huang Z."/>
            <person name="Guo F."/>
            <person name="Lai Q."/>
        </authorList>
    </citation>
    <scope>NUCLEOTIDE SEQUENCE [LARGE SCALE GENOMIC DNA]</scope>
    <source>
        <strain evidence="5">XMTR2A4</strain>
    </source>
</reference>
<proteinExistence type="inferred from homology"/>
<name>A0A231V3K4_9HYPH</name>
<comment type="similarity">
    <text evidence="1">Belongs to the short-chain dehydrogenases/reductases (SDR) family.</text>
</comment>
<evidence type="ECO:0000259" key="3">
    <source>
        <dbReference type="SMART" id="SM01007"/>
    </source>
</evidence>
<keyword evidence="2" id="KW-0560">Oxidoreductase</keyword>
<dbReference type="InterPro" id="IPR036409">
    <property type="entry name" value="Aldolase_II/adducin_N_sf"/>
</dbReference>
<dbReference type="PANTHER" id="PTHR43669">
    <property type="entry name" value="5-KETO-D-GLUCONATE 5-REDUCTASE"/>
    <property type="match status" value="1"/>
</dbReference>
<dbReference type="InterPro" id="IPR002347">
    <property type="entry name" value="SDR_fam"/>
</dbReference>
<comment type="caution">
    <text evidence="4">The sequence shown here is derived from an EMBL/GenBank/DDBJ whole genome shotgun (WGS) entry which is preliminary data.</text>
</comment>
<organism evidence="4 5">
    <name type="scientific">Notoacmeibacter marinus</name>
    <dbReference type="NCBI Taxonomy" id="1876515"/>
    <lineage>
        <taxon>Bacteria</taxon>
        <taxon>Pseudomonadati</taxon>
        <taxon>Pseudomonadota</taxon>
        <taxon>Alphaproteobacteria</taxon>
        <taxon>Hyphomicrobiales</taxon>
        <taxon>Notoacmeibacteraceae</taxon>
        <taxon>Notoacmeibacter</taxon>
    </lineage>
</organism>
<protein>
    <submittedName>
        <fullName evidence="4">Short-chain dehydrogenase</fullName>
    </submittedName>
</protein>
<dbReference type="AlphaFoldDB" id="A0A231V3K4"/>
<dbReference type="InterPro" id="IPR001303">
    <property type="entry name" value="Aldolase_II/adducin_N"/>
</dbReference>
<dbReference type="EMBL" id="NBYO01000001">
    <property type="protein sequence ID" value="OXT02765.1"/>
    <property type="molecule type" value="Genomic_DNA"/>
</dbReference>
<dbReference type="GO" id="GO:0016491">
    <property type="term" value="F:oxidoreductase activity"/>
    <property type="evidence" value="ECO:0007669"/>
    <property type="project" value="UniProtKB-KW"/>
</dbReference>
<dbReference type="InterPro" id="IPR036291">
    <property type="entry name" value="NAD(P)-bd_dom_sf"/>
</dbReference>
<dbReference type="RefSeq" id="WP_094076716.1">
    <property type="nucleotide sequence ID" value="NZ_NBYO01000001.1"/>
</dbReference>
<evidence type="ECO:0000256" key="1">
    <source>
        <dbReference type="ARBA" id="ARBA00006484"/>
    </source>
</evidence>
<dbReference type="Pfam" id="PF00596">
    <property type="entry name" value="Aldolase_II"/>
    <property type="match status" value="1"/>
</dbReference>
<dbReference type="SUPFAM" id="SSF53639">
    <property type="entry name" value="AraD/HMP-PK domain-like"/>
    <property type="match status" value="1"/>
</dbReference>
<evidence type="ECO:0000313" key="4">
    <source>
        <dbReference type="EMBL" id="OXT02765.1"/>
    </source>
</evidence>
<evidence type="ECO:0000313" key="5">
    <source>
        <dbReference type="Proteomes" id="UP000215405"/>
    </source>
</evidence>
<dbReference type="SUPFAM" id="SSF51735">
    <property type="entry name" value="NAD(P)-binding Rossmann-fold domains"/>
    <property type="match status" value="1"/>
</dbReference>
<dbReference type="Gene3D" id="3.40.225.10">
    <property type="entry name" value="Class II aldolase/adducin N-terminal domain"/>
    <property type="match status" value="1"/>
</dbReference>
<dbReference type="Gene3D" id="3.40.50.720">
    <property type="entry name" value="NAD(P)-binding Rossmann-like Domain"/>
    <property type="match status" value="1"/>
</dbReference>
<dbReference type="PRINTS" id="PR00081">
    <property type="entry name" value="GDHRDH"/>
</dbReference>
<sequence length="678" mass="72879">MKSRWDQCELDRVTADYAKAGVSADLAIRTYTTRILGQEPLLVLHGGGNTSVKTTMTDALGDEYEVLCVKGSGWDMGSIEPAGLPAVQLQPLAALARKEALSDEDLVAAQRRMLLDPYAPNPSIEAVLHAIIPHKHVDHTHANAIISLTNQPDGEAIIRELFPDTTIVPYVMPGFVLAQEVRRILDETPDAKHLILINHGIFTFNDDPRQSYDDMIAMCDAAEQRLARGNPRPFKGASLPGGAALAEIAPIVRGALARETEIEGRPDRWVLDFRTSGQIRHFVDGENVGDYAMRGNAAPDHSIRIKRFGMVTSPAGCDDFAENLKAAVAAFADEYIAYYQRQNARAGGGFKQLDPVPRIVYVPGLGLFGVGKTAKEASICADIAEATVDVITKAEGIGRFVTLSEDDLFDIEYWSLEQAKLAKAVEKPLNRQVAIVTGGASGLGRETAAMLRKEGAEVALFDIDSDAVARVAEEIGAMPVVCDVTDPSAVDAAVAKVVEAFGGVDILVSNAGAAFQGRMLEVDDAYFQKAFALNYWSHHYMARACVTVMRAQGTGGALVFNVTKQVLNPGPDFGPYGTSKSALMALVRQYAIEHGADGITANAVNADRIRTGLLTDAFVAERARARGVSSDEYMRGNLIRREVTGTDVAEAFLHLAKARKTSGAILTVDGGNVAAMVR</sequence>
<dbReference type="PANTHER" id="PTHR43669:SF3">
    <property type="entry name" value="ALCOHOL DEHYDROGENASE, PUTATIVE (AFU_ORTHOLOGUE AFUA_3G03445)-RELATED"/>
    <property type="match status" value="1"/>
</dbReference>
<gene>
    <name evidence="4" type="ORF">B7H23_07820</name>
</gene>
<feature type="domain" description="Class II aldolase/adducin N-terminal" evidence="3">
    <location>
        <begin position="28"/>
        <end position="226"/>
    </location>
</feature>
<dbReference type="Pfam" id="PF13561">
    <property type="entry name" value="adh_short_C2"/>
    <property type="match status" value="1"/>
</dbReference>
<dbReference type="NCBIfam" id="NF006192">
    <property type="entry name" value="PRK08324.1-6"/>
    <property type="match status" value="1"/>
</dbReference>